<name>A0A285NS50_9BACI</name>
<keyword evidence="3" id="KW-1185">Reference proteome</keyword>
<organism evidence="2 3">
    <name type="scientific">Terribacillus aidingensis</name>
    <dbReference type="NCBI Taxonomy" id="586416"/>
    <lineage>
        <taxon>Bacteria</taxon>
        <taxon>Bacillati</taxon>
        <taxon>Bacillota</taxon>
        <taxon>Bacilli</taxon>
        <taxon>Bacillales</taxon>
        <taxon>Bacillaceae</taxon>
        <taxon>Terribacillus</taxon>
    </lineage>
</organism>
<protein>
    <submittedName>
        <fullName evidence="2">Uncharacterized membrane protein YsdA, DUF1294 family</fullName>
    </submittedName>
</protein>
<keyword evidence="1" id="KW-0472">Membrane</keyword>
<accession>A0A285NS50</accession>
<feature type="transmembrane region" description="Helical" evidence="1">
    <location>
        <begin position="64"/>
        <end position="87"/>
    </location>
</feature>
<evidence type="ECO:0000313" key="2">
    <source>
        <dbReference type="EMBL" id="SNZ11743.1"/>
    </source>
</evidence>
<evidence type="ECO:0000256" key="1">
    <source>
        <dbReference type="SAM" id="Phobius"/>
    </source>
</evidence>
<evidence type="ECO:0000313" key="3">
    <source>
        <dbReference type="Proteomes" id="UP000219356"/>
    </source>
</evidence>
<dbReference type="RefSeq" id="WP_425444424.1">
    <property type="nucleotide sequence ID" value="NZ_OBEK01000002.1"/>
</dbReference>
<proteinExistence type="predicted"/>
<dbReference type="Proteomes" id="UP000219356">
    <property type="component" value="Unassembled WGS sequence"/>
</dbReference>
<reference evidence="3" key="1">
    <citation type="submission" date="2017-09" db="EMBL/GenBank/DDBJ databases">
        <authorList>
            <person name="Varghese N."/>
            <person name="Submissions S."/>
        </authorList>
    </citation>
    <scope>NUCLEOTIDE SEQUENCE [LARGE SCALE GENOMIC DNA]</scope>
    <source>
        <strain evidence="3">CGMCC 1.8913</strain>
    </source>
</reference>
<dbReference type="Pfam" id="PF06961">
    <property type="entry name" value="DUF1294"/>
    <property type="match status" value="1"/>
</dbReference>
<dbReference type="STRING" id="586416.GZ22_10685"/>
<sequence>MWLFLSLYLIVVNLLLFSWMAIDKRRARAHAWRISEKRLWITAVIGGAIGGWIAMQVFRHKTKHAAFVFGFPCLIVMHVLLVLYVLLEK</sequence>
<keyword evidence="1" id="KW-0812">Transmembrane</keyword>
<dbReference type="EMBL" id="OBEK01000002">
    <property type="protein sequence ID" value="SNZ11743.1"/>
    <property type="molecule type" value="Genomic_DNA"/>
</dbReference>
<dbReference type="InterPro" id="IPR010718">
    <property type="entry name" value="DUF1294"/>
</dbReference>
<dbReference type="AlphaFoldDB" id="A0A285NS50"/>
<feature type="transmembrane region" description="Helical" evidence="1">
    <location>
        <begin position="38"/>
        <end position="58"/>
    </location>
</feature>
<gene>
    <name evidence="2" type="ORF">SAMN05421503_2132</name>
</gene>
<keyword evidence="1" id="KW-1133">Transmembrane helix</keyword>
<feature type="transmembrane region" description="Helical" evidence="1">
    <location>
        <begin position="6"/>
        <end position="22"/>
    </location>
</feature>